<name>A0ABN8DFX1_9VIBR</name>
<evidence type="ECO:0000256" key="1">
    <source>
        <dbReference type="SAM" id="SignalP"/>
    </source>
</evidence>
<reference evidence="2" key="1">
    <citation type="submission" date="2021-12" db="EMBL/GenBank/DDBJ databases">
        <authorList>
            <person name="Rodrigo-Torres L."/>
            <person name="Arahal R. D."/>
            <person name="Lucena T."/>
        </authorList>
    </citation>
    <scope>NUCLEOTIDE SEQUENCE</scope>
    <source>
        <strain evidence="2">CECT 8226</strain>
    </source>
</reference>
<dbReference type="RefSeq" id="WP_237484661.1">
    <property type="nucleotide sequence ID" value="NZ_CAKLCM010000002.1"/>
</dbReference>
<accession>A0ABN8DFX1</accession>
<dbReference type="EMBL" id="CAKLCM010000002">
    <property type="protein sequence ID" value="CAH0526299.1"/>
    <property type="molecule type" value="Genomic_DNA"/>
</dbReference>
<evidence type="ECO:0000313" key="2">
    <source>
        <dbReference type="EMBL" id="CAH0526299.1"/>
    </source>
</evidence>
<evidence type="ECO:0008006" key="4">
    <source>
        <dbReference type="Google" id="ProtNLM"/>
    </source>
</evidence>
<feature type="signal peptide" evidence="1">
    <location>
        <begin position="1"/>
        <end position="22"/>
    </location>
</feature>
<organism evidence="2 3">
    <name type="scientific">Vibrio hippocampi</name>
    <dbReference type="NCBI Taxonomy" id="654686"/>
    <lineage>
        <taxon>Bacteria</taxon>
        <taxon>Pseudomonadati</taxon>
        <taxon>Pseudomonadota</taxon>
        <taxon>Gammaproteobacteria</taxon>
        <taxon>Vibrionales</taxon>
        <taxon>Vibrionaceae</taxon>
        <taxon>Vibrio</taxon>
    </lineage>
</organism>
<sequence length="322" mass="35377">MNKLLVGLALLGGSAVSSHVSALEFAADDDLRQQVERDKNEAHWSGLPVWGDKVREMGYELPIPVGIGIYMNSQDVEYIANDDFKIAATNGLLGKAGDHCNIWQDCTTNYSIPKSDVDILGQDKSIQLRLDAWVFPFLNVYGLLGYTEGSKDIQVDLSNAEMEGDPFPITGVQFTLPLEYKAYNVGLGAVLAGQVEIAEGINPIIITAAGAITNSWTTTTDSTILTTIGAVRVGQRYDVPYGKLAVLLGYQYQSISQNVTGSIDLGVIAEELHFDVDLESKETSNMSVAMVYDFGYQKEWNIMAEYSFLNWDQLIVALGYRF</sequence>
<gene>
    <name evidence="2" type="ORF">VHP8226_01731</name>
</gene>
<keyword evidence="1" id="KW-0732">Signal</keyword>
<comment type="caution">
    <text evidence="2">The sequence shown here is derived from an EMBL/GenBank/DDBJ whole genome shotgun (WGS) entry which is preliminary data.</text>
</comment>
<dbReference type="Proteomes" id="UP000838160">
    <property type="component" value="Unassembled WGS sequence"/>
</dbReference>
<proteinExistence type="predicted"/>
<protein>
    <recommendedName>
        <fullName evidence="4">Outer membrane protein beta-barrel domain-containing protein</fullName>
    </recommendedName>
</protein>
<keyword evidence="3" id="KW-1185">Reference proteome</keyword>
<evidence type="ECO:0000313" key="3">
    <source>
        <dbReference type="Proteomes" id="UP000838160"/>
    </source>
</evidence>
<feature type="chain" id="PRO_5046451648" description="Outer membrane protein beta-barrel domain-containing protein" evidence="1">
    <location>
        <begin position="23"/>
        <end position="322"/>
    </location>
</feature>